<dbReference type="InterPro" id="IPR028992">
    <property type="entry name" value="Hedgehog/Intein_dom"/>
</dbReference>
<keyword evidence="3" id="KW-1185">Reference proteome</keyword>
<comment type="caution">
    <text evidence="2">The sequence shown here is derived from an EMBL/GenBank/DDBJ whole genome shotgun (WGS) entry which is preliminary data.</text>
</comment>
<sequence length="341" mass="36824">MDTYKPSDLSETAFAVPVMPAAAFRVVAGANLDDPLSFADDLIHDDTYALGRNAATRRLSLVPEGPARFRVALDSVAGQPGALVHLDSSLTFMSQDGETTEILVLVEVDAAGDVTEVHALPLVPLQPKLRYTLVTIDTQNAVTRLAQIACVSFARGTHITMASGEQRPIEDLRPGDLILTRDDGPQEIRWIGLTTLRASGEQAPILIKAGTLHNANDLLVSPDHRLFIYQRADILGAGRAELLVRARHLVNGVTVSRQEGGFVDYFQILFDRHQIIYAEGIAAETLMLDKRTQPALPADLAEALVQKPGGHQSGSVDGFEVSKQLLDMPDAAEALRRASLG</sequence>
<dbReference type="EMBL" id="JBHTKR010000001">
    <property type="protein sequence ID" value="MFD1193618.1"/>
    <property type="molecule type" value="Genomic_DNA"/>
</dbReference>
<dbReference type="Proteomes" id="UP001597151">
    <property type="component" value="Unassembled WGS sequence"/>
</dbReference>
<dbReference type="Pfam" id="PF13403">
    <property type="entry name" value="Hint_2"/>
    <property type="match status" value="1"/>
</dbReference>
<dbReference type="RefSeq" id="WP_380788925.1">
    <property type="nucleotide sequence ID" value="NZ_JBHTKR010000001.1"/>
</dbReference>
<evidence type="ECO:0000313" key="2">
    <source>
        <dbReference type="EMBL" id="MFD1193618.1"/>
    </source>
</evidence>
<accession>A0ABW3T9N4</accession>
<organism evidence="2 3">
    <name type="scientific">Seohaeicola saemankumensis</name>
    <dbReference type="NCBI Taxonomy" id="481181"/>
    <lineage>
        <taxon>Bacteria</taxon>
        <taxon>Pseudomonadati</taxon>
        <taxon>Pseudomonadota</taxon>
        <taxon>Alphaproteobacteria</taxon>
        <taxon>Rhodobacterales</taxon>
        <taxon>Roseobacteraceae</taxon>
        <taxon>Seohaeicola</taxon>
    </lineage>
</organism>
<evidence type="ECO:0000259" key="1">
    <source>
        <dbReference type="Pfam" id="PF13403"/>
    </source>
</evidence>
<dbReference type="SUPFAM" id="SSF51294">
    <property type="entry name" value="Hedgehog/intein (Hint) domain"/>
    <property type="match status" value="1"/>
</dbReference>
<name>A0ABW3T9N4_9RHOB</name>
<dbReference type="CDD" id="cd00081">
    <property type="entry name" value="Hint"/>
    <property type="match status" value="1"/>
</dbReference>
<proteinExistence type="predicted"/>
<protein>
    <submittedName>
        <fullName evidence="2">Hint domain-containing protein</fullName>
    </submittedName>
</protein>
<dbReference type="InterPro" id="IPR036844">
    <property type="entry name" value="Hint_dom_sf"/>
</dbReference>
<feature type="domain" description="Hedgehog/Intein (Hint)" evidence="1">
    <location>
        <begin position="152"/>
        <end position="288"/>
    </location>
</feature>
<dbReference type="Gene3D" id="2.170.16.10">
    <property type="entry name" value="Hedgehog/Intein (Hint) domain"/>
    <property type="match status" value="1"/>
</dbReference>
<gene>
    <name evidence="2" type="ORF">ACFQ3C_02900</name>
</gene>
<reference evidence="3" key="1">
    <citation type="journal article" date="2019" name="Int. J. Syst. Evol. Microbiol.">
        <title>The Global Catalogue of Microorganisms (GCM) 10K type strain sequencing project: providing services to taxonomists for standard genome sequencing and annotation.</title>
        <authorList>
            <consortium name="The Broad Institute Genomics Platform"/>
            <consortium name="The Broad Institute Genome Sequencing Center for Infectious Disease"/>
            <person name="Wu L."/>
            <person name="Ma J."/>
        </authorList>
    </citation>
    <scope>NUCLEOTIDE SEQUENCE [LARGE SCALE GENOMIC DNA]</scope>
    <source>
        <strain evidence="3">CCUG 55328</strain>
    </source>
</reference>
<evidence type="ECO:0000313" key="3">
    <source>
        <dbReference type="Proteomes" id="UP001597151"/>
    </source>
</evidence>